<dbReference type="PANTHER" id="PTHR28136">
    <property type="entry name" value="NUCLEUS EXPORT PROTEIN BRR6"/>
    <property type="match status" value="1"/>
</dbReference>
<dbReference type="InterPro" id="IPR040202">
    <property type="entry name" value="Brl1/Brr6"/>
</dbReference>
<dbReference type="EMBL" id="JAQQWP010000007">
    <property type="protein sequence ID" value="KAK8109417.1"/>
    <property type="molecule type" value="Genomic_DNA"/>
</dbReference>
<keyword evidence="2" id="KW-1133">Transmembrane helix</keyword>
<gene>
    <name evidence="4" type="ORF">PG999_007554</name>
</gene>
<evidence type="ECO:0000313" key="4">
    <source>
        <dbReference type="EMBL" id="KAK8109417.1"/>
    </source>
</evidence>
<dbReference type="SMART" id="SM01042">
    <property type="entry name" value="Brr6_like_C_C"/>
    <property type="match status" value="1"/>
</dbReference>
<dbReference type="InterPro" id="IPR018767">
    <property type="entry name" value="Brl1/Brr6_dom"/>
</dbReference>
<evidence type="ECO:0000259" key="3">
    <source>
        <dbReference type="SMART" id="SM01042"/>
    </source>
</evidence>
<feature type="compositionally biased region" description="Low complexity" evidence="1">
    <location>
        <begin position="78"/>
        <end position="91"/>
    </location>
</feature>
<evidence type="ECO:0000313" key="5">
    <source>
        <dbReference type="Proteomes" id="UP001392437"/>
    </source>
</evidence>
<sequence length="500" mass="56315">MERRTYESPMDWEYQTQGPMDPTSPFVRSLQDARKNNTAFGATRPGALAANSTPNLFAPSQSPNKPPQPSSFLRHEASSTSSSANTPSSSSQPLFQRTNTAPPFRNPAFTTPRKPFDMDPVSEVEDSPAATDADASDFLEPDTPDDNARYVSHMALTPARSKTISNAMRTRSPGKGEISSGRVTMFENRDKIRKRKRLHDNKDISGYRLPYKYSNELAEFDDPDTDDSTYEPNERDQPRSQRRGGNAAHNKGWFGNFLSTISKHPTAPYILGYWLTLAFNASVLGFALWILFNVYGAFRYEMSLIGLKEKQIILDEIVKCTEQYTKNNCQDPLPAIVGLCQEWHVCMHQNQDQNYQVRFGAKNFVEIFNTIFESMHWKTMAAFFVLILIFCVSGASLFKSTAPPNFTTAVPQHPRPSQIARNPPPQSYYYTAPPRTPHRGGIAYMMDQDETPDTDASPDSARPQLLPPPYETPGGGRRRSPSKEHRSRSPTKSRSPSKRY</sequence>
<dbReference type="Pfam" id="PF10104">
    <property type="entry name" value="Brr6_like_C_C"/>
    <property type="match status" value="1"/>
</dbReference>
<feature type="region of interest" description="Disordered" evidence="1">
    <location>
        <begin position="407"/>
        <end position="500"/>
    </location>
</feature>
<feature type="compositionally biased region" description="Acidic residues" evidence="1">
    <location>
        <begin position="134"/>
        <end position="145"/>
    </location>
</feature>
<reference evidence="4 5" key="1">
    <citation type="submission" date="2023-01" db="EMBL/GenBank/DDBJ databases">
        <title>Analysis of 21 Apiospora genomes using comparative genomics revels a genus with tremendous synthesis potential of carbohydrate active enzymes and secondary metabolites.</title>
        <authorList>
            <person name="Sorensen T."/>
        </authorList>
    </citation>
    <scope>NUCLEOTIDE SEQUENCE [LARGE SCALE GENOMIC DNA]</scope>
    <source>
        <strain evidence="4 5">CBS 117206</strain>
    </source>
</reference>
<feature type="compositionally biased region" description="Basic residues" evidence="1">
    <location>
        <begin position="476"/>
        <end position="500"/>
    </location>
</feature>
<comment type="caution">
    <text evidence="4">The sequence shown here is derived from an EMBL/GenBank/DDBJ whole genome shotgun (WGS) entry which is preliminary data.</text>
</comment>
<keyword evidence="5" id="KW-1185">Reference proteome</keyword>
<dbReference type="Proteomes" id="UP001392437">
    <property type="component" value="Unassembled WGS sequence"/>
</dbReference>
<accession>A0AAW0QLB9</accession>
<dbReference type="GO" id="GO:0031965">
    <property type="term" value="C:nuclear membrane"/>
    <property type="evidence" value="ECO:0007669"/>
    <property type="project" value="InterPro"/>
</dbReference>
<feature type="transmembrane region" description="Helical" evidence="2">
    <location>
        <begin position="380"/>
        <end position="398"/>
    </location>
</feature>
<dbReference type="PANTHER" id="PTHR28136:SF1">
    <property type="entry name" value="NUCLEUS EXPORT PROTEIN BRL1"/>
    <property type="match status" value="1"/>
</dbReference>
<organism evidence="4 5">
    <name type="scientific">Apiospora kogelbergensis</name>
    <dbReference type="NCBI Taxonomy" id="1337665"/>
    <lineage>
        <taxon>Eukaryota</taxon>
        <taxon>Fungi</taxon>
        <taxon>Dikarya</taxon>
        <taxon>Ascomycota</taxon>
        <taxon>Pezizomycotina</taxon>
        <taxon>Sordariomycetes</taxon>
        <taxon>Xylariomycetidae</taxon>
        <taxon>Amphisphaeriales</taxon>
        <taxon>Apiosporaceae</taxon>
        <taxon>Apiospora</taxon>
    </lineage>
</organism>
<feature type="transmembrane region" description="Helical" evidence="2">
    <location>
        <begin position="271"/>
        <end position="298"/>
    </location>
</feature>
<proteinExistence type="predicted"/>
<feature type="compositionally biased region" description="Polar residues" evidence="1">
    <location>
        <begin position="92"/>
        <end position="101"/>
    </location>
</feature>
<feature type="domain" description="Brl1/Brr6" evidence="3">
    <location>
        <begin position="271"/>
        <end position="399"/>
    </location>
</feature>
<keyword evidence="2" id="KW-0472">Membrane</keyword>
<name>A0AAW0QLB9_9PEZI</name>
<feature type="region of interest" description="Disordered" evidence="1">
    <location>
        <begin position="219"/>
        <end position="248"/>
    </location>
</feature>
<dbReference type="AlphaFoldDB" id="A0AAW0QLB9"/>
<evidence type="ECO:0000256" key="1">
    <source>
        <dbReference type="SAM" id="MobiDB-lite"/>
    </source>
</evidence>
<keyword evidence="2" id="KW-0812">Transmembrane</keyword>
<feature type="region of interest" description="Disordered" evidence="1">
    <location>
        <begin position="1"/>
        <end position="145"/>
    </location>
</feature>
<dbReference type="GO" id="GO:0055088">
    <property type="term" value="P:lipid homeostasis"/>
    <property type="evidence" value="ECO:0007669"/>
    <property type="project" value="InterPro"/>
</dbReference>
<protein>
    <recommendedName>
        <fullName evidence="3">Brl1/Brr6 domain-containing protein</fullName>
    </recommendedName>
</protein>
<dbReference type="GO" id="GO:0006998">
    <property type="term" value="P:nuclear envelope organization"/>
    <property type="evidence" value="ECO:0007669"/>
    <property type="project" value="InterPro"/>
</dbReference>
<evidence type="ECO:0000256" key="2">
    <source>
        <dbReference type="SAM" id="Phobius"/>
    </source>
</evidence>
<feature type="compositionally biased region" description="Acidic residues" evidence="1">
    <location>
        <begin position="219"/>
        <end position="229"/>
    </location>
</feature>